<keyword evidence="1" id="KW-0812">Transmembrane</keyword>
<dbReference type="InterPro" id="IPR001173">
    <property type="entry name" value="Glyco_trans_2-like"/>
</dbReference>
<dbReference type="Pfam" id="PF00535">
    <property type="entry name" value="Glycos_transf_2"/>
    <property type="match status" value="1"/>
</dbReference>
<evidence type="ECO:0000313" key="4">
    <source>
        <dbReference type="Proteomes" id="UP000292884"/>
    </source>
</evidence>
<gene>
    <name evidence="3" type="ORF">EZ428_05105</name>
</gene>
<evidence type="ECO:0000256" key="1">
    <source>
        <dbReference type="SAM" id="Phobius"/>
    </source>
</evidence>
<dbReference type="RefSeq" id="WP_131552019.1">
    <property type="nucleotide sequence ID" value="NZ_SJSK01000001.1"/>
</dbReference>
<reference evidence="3 4" key="1">
    <citation type="submission" date="2019-02" db="EMBL/GenBank/DDBJ databases">
        <title>Pedobacter sp. RP-1-13 sp. nov., isolated from Arctic soil.</title>
        <authorList>
            <person name="Dahal R.H."/>
        </authorList>
    </citation>
    <scope>NUCLEOTIDE SEQUENCE [LARGE SCALE GENOMIC DNA]</scope>
    <source>
        <strain evidence="3 4">RP-1-13</strain>
    </source>
</reference>
<keyword evidence="1" id="KW-0472">Membrane</keyword>
<sequence length="383" mass="43652">MKPLLSIVIATKNREFYCIEAIKSILMIANNTVEIAISDNSDTEQVKEFVAQLNDDRIIYRYDVSPISSIENFNRCLGLATGEYVCMIGDDDSILPNLLKVAQWAKDNDIDSVTSTHMIDYIWPNINIESFKTGMLVLSDFKKTKEIVDARENLNKLVRDGFLDYQTYKLPRIYHGLIKKSCMDEIKRLTANYFGGLSPDIYSSVALSCIVKKHYVIGFPCTITGACASSTTVQAKTGEHSGSIESIPHLKNRGDYVWDKKVPMYYSVETIWAESGLKSLIDMNQAALYDKFYAYPLFAKGILINGRFILKLVLNKTEQVRKQRKDNLIVFWALVSFFFGLEAIKLINYIVKTRIFKTKIRNRNVENIADAVEIVNQKCPTFI</sequence>
<keyword evidence="1" id="KW-1133">Transmembrane helix</keyword>
<dbReference type="Gene3D" id="3.90.550.10">
    <property type="entry name" value="Spore Coat Polysaccharide Biosynthesis Protein SpsA, Chain A"/>
    <property type="match status" value="1"/>
</dbReference>
<dbReference type="CDD" id="cd00761">
    <property type="entry name" value="Glyco_tranf_GTA_type"/>
    <property type="match status" value="1"/>
</dbReference>
<dbReference type="InterPro" id="IPR029044">
    <property type="entry name" value="Nucleotide-diphossugar_trans"/>
</dbReference>
<evidence type="ECO:0000259" key="2">
    <source>
        <dbReference type="Pfam" id="PF00535"/>
    </source>
</evidence>
<dbReference type="AlphaFoldDB" id="A0A4R0N2T8"/>
<organism evidence="3 4">
    <name type="scientific">Pedobacter frigiditerrae</name>
    <dbReference type="NCBI Taxonomy" id="2530452"/>
    <lineage>
        <taxon>Bacteria</taxon>
        <taxon>Pseudomonadati</taxon>
        <taxon>Bacteroidota</taxon>
        <taxon>Sphingobacteriia</taxon>
        <taxon>Sphingobacteriales</taxon>
        <taxon>Sphingobacteriaceae</taxon>
        <taxon>Pedobacter</taxon>
    </lineage>
</organism>
<proteinExistence type="predicted"/>
<feature type="transmembrane region" description="Helical" evidence="1">
    <location>
        <begin position="329"/>
        <end position="351"/>
    </location>
</feature>
<dbReference type="EMBL" id="SJSK01000001">
    <property type="protein sequence ID" value="TCC94158.1"/>
    <property type="molecule type" value="Genomic_DNA"/>
</dbReference>
<dbReference type="Proteomes" id="UP000292884">
    <property type="component" value="Unassembled WGS sequence"/>
</dbReference>
<dbReference type="PANTHER" id="PTHR22916">
    <property type="entry name" value="GLYCOSYLTRANSFERASE"/>
    <property type="match status" value="1"/>
</dbReference>
<accession>A0A4R0N2T8</accession>
<feature type="domain" description="Glycosyltransferase 2-like" evidence="2">
    <location>
        <begin position="6"/>
        <end position="116"/>
    </location>
</feature>
<dbReference type="GO" id="GO:0016758">
    <property type="term" value="F:hexosyltransferase activity"/>
    <property type="evidence" value="ECO:0007669"/>
    <property type="project" value="UniProtKB-ARBA"/>
</dbReference>
<dbReference type="SUPFAM" id="SSF53448">
    <property type="entry name" value="Nucleotide-diphospho-sugar transferases"/>
    <property type="match status" value="1"/>
</dbReference>
<name>A0A4R0N2T8_9SPHI</name>
<keyword evidence="4" id="KW-1185">Reference proteome</keyword>
<keyword evidence="3" id="KW-0808">Transferase</keyword>
<dbReference type="PANTHER" id="PTHR22916:SF3">
    <property type="entry name" value="UDP-GLCNAC:BETAGAL BETA-1,3-N-ACETYLGLUCOSAMINYLTRANSFERASE-LIKE PROTEIN 1"/>
    <property type="match status" value="1"/>
</dbReference>
<dbReference type="OrthoDB" id="396512at2"/>
<evidence type="ECO:0000313" key="3">
    <source>
        <dbReference type="EMBL" id="TCC94158.1"/>
    </source>
</evidence>
<comment type="caution">
    <text evidence="3">The sequence shown here is derived from an EMBL/GenBank/DDBJ whole genome shotgun (WGS) entry which is preliminary data.</text>
</comment>
<protein>
    <submittedName>
        <fullName evidence="3">Glycosyltransferase</fullName>
    </submittedName>
</protein>